<accession>A0A655WK14</accession>
<gene>
    <name evidence="1" type="ORF">ERS013201_01301</name>
</gene>
<proteinExistence type="predicted"/>
<organism evidence="1 2">
    <name type="scientific">Vibrio cholerae</name>
    <dbReference type="NCBI Taxonomy" id="666"/>
    <lineage>
        <taxon>Bacteria</taxon>
        <taxon>Pseudomonadati</taxon>
        <taxon>Pseudomonadota</taxon>
        <taxon>Gammaproteobacteria</taxon>
        <taxon>Vibrionales</taxon>
        <taxon>Vibrionaceae</taxon>
        <taxon>Vibrio</taxon>
    </lineage>
</organism>
<dbReference type="Proteomes" id="UP000046067">
    <property type="component" value="Unassembled WGS sequence"/>
</dbReference>
<dbReference type="AlphaFoldDB" id="A0A655WK14"/>
<dbReference type="EMBL" id="CWQJ01000006">
    <property type="protein sequence ID" value="CSB91181.1"/>
    <property type="molecule type" value="Genomic_DNA"/>
</dbReference>
<sequence>MVNGFQLQIGLPFTAGVLGLKTLREVDLVAVTRAQIRLHTSKFILIVGIAHIGAPRRCESKVSYFAWLYRLLLV</sequence>
<reference evidence="1 2" key="1">
    <citation type="submission" date="2015-07" db="EMBL/GenBank/DDBJ databases">
        <authorList>
            <consortium name="Pathogen Informatics"/>
        </authorList>
    </citation>
    <scope>NUCLEOTIDE SEQUENCE [LARGE SCALE GENOMIC DNA]</scope>
    <source>
        <strain evidence="1 2">A325</strain>
    </source>
</reference>
<evidence type="ECO:0000313" key="1">
    <source>
        <dbReference type="EMBL" id="CSB91181.1"/>
    </source>
</evidence>
<protein>
    <submittedName>
        <fullName evidence="1">Uncharacterized protein</fullName>
    </submittedName>
</protein>
<evidence type="ECO:0000313" key="2">
    <source>
        <dbReference type="Proteomes" id="UP000046067"/>
    </source>
</evidence>
<name>A0A655WK14_VIBCL</name>